<protein>
    <submittedName>
        <fullName evidence="1">Uncharacterized protein</fullName>
    </submittedName>
</protein>
<organism evidence="1 2">
    <name type="scientific">Aspergillus pseudocaelatus</name>
    <dbReference type="NCBI Taxonomy" id="1825620"/>
    <lineage>
        <taxon>Eukaryota</taxon>
        <taxon>Fungi</taxon>
        <taxon>Dikarya</taxon>
        <taxon>Ascomycota</taxon>
        <taxon>Pezizomycotina</taxon>
        <taxon>Eurotiomycetes</taxon>
        <taxon>Eurotiomycetidae</taxon>
        <taxon>Eurotiales</taxon>
        <taxon>Aspergillaceae</taxon>
        <taxon>Aspergillus</taxon>
        <taxon>Aspergillus subgen. Circumdati</taxon>
    </lineage>
</organism>
<evidence type="ECO:0000313" key="2">
    <source>
        <dbReference type="Proteomes" id="UP000325395"/>
    </source>
</evidence>
<keyword evidence="2" id="KW-1185">Reference proteome</keyword>
<gene>
    <name evidence="1" type="ORF">BDV36DRAFT_268896</name>
</gene>
<sequence length="102" mass="11343">MGRTVPDPPAESALCNALLVSGSTAGLEPRNLIGGFTFLYDVRANRMALGCLLILVKRRWRLAIEIGWLSFHDYTRQLVKIRISRILVLGKACRCCSLTNPL</sequence>
<name>A0ABQ6W875_9EURO</name>
<feature type="non-terminal residue" evidence="1">
    <location>
        <position position="102"/>
    </location>
</feature>
<accession>A0ABQ6W875</accession>
<dbReference type="EMBL" id="ML735809">
    <property type="protein sequence ID" value="KAE8413339.1"/>
    <property type="molecule type" value="Genomic_DNA"/>
</dbReference>
<proteinExistence type="predicted"/>
<evidence type="ECO:0000313" key="1">
    <source>
        <dbReference type="EMBL" id="KAE8413339.1"/>
    </source>
</evidence>
<reference evidence="1 2" key="1">
    <citation type="submission" date="2019-04" db="EMBL/GenBank/DDBJ databases">
        <authorList>
            <consortium name="DOE Joint Genome Institute"/>
            <person name="Mondo S."/>
            <person name="Kjaerbolling I."/>
            <person name="Vesth T."/>
            <person name="Frisvad J.C."/>
            <person name="Nybo J.L."/>
            <person name="Theobald S."/>
            <person name="Kildgaard S."/>
            <person name="Isbrandt T."/>
            <person name="Kuo A."/>
            <person name="Sato A."/>
            <person name="Lyhne E.K."/>
            <person name="Kogle M.E."/>
            <person name="Wiebenga A."/>
            <person name="Kun R.S."/>
            <person name="Lubbers R.J."/>
            <person name="Makela M.R."/>
            <person name="Barry K."/>
            <person name="Chovatia M."/>
            <person name="Clum A."/>
            <person name="Daum C."/>
            <person name="Haridas S."/>
            <person name="He G."/>
            <person name="LaButti K."/>
            <person name="Lipzen A."/>
            <person name="Riley R."/>
            <person name="Salamov A."/>
            <person name="Simmons B.A."/>
            <person name="Magnuson J.K."/>
            <person name="Henrissat B."/>
            <person name="Mortensen U.H."/>
            <person name="Larsen T.O."/>
            <person name="Devries R.P."/>
            <person name="Grigoriev I.V."/>
            <person name="Machida M."/>
            <person name="Baker S.E."/>
            <person name="Andersen M.R."/>
            <person name="Cantor M.N."/>
            <person name="Hua S.X."/>
        </authorList>
    </citation>
    <scope>NUCLEOTIDE SEQUENCE [LARGE SCALE GENOMIC DNA]</scope>
    <source>
        <strain evidence="1 2">CBS 117616</strain>
    </source>
</reference>
<dbReference type="Proteomes" id="UP000325395">
    <property type="component" value="Unassembled WGS sequence"/>
</dbReference>